<reference evidence="2 3" key="2">
    <citation type="journal article" date="2019" name="Sci. Rep.">
        <title>Insight into the biology of Mycobacterium mucogenicum and Mycobacterium neoaurum clade members.</title>
        <authorList>
            <person name="Behra P.R.K."/>
            <person name="Pettersson B.M.F."/>
            <person name="Ramesh M."/>
            <person name="Dasgupta S."/>
            <person name="Kirsebom L.A."/>
        </authorList>
    </citation>
    <scope>NUCLEOTIDE SEQUENCE [LARGE SCALE GENOMIC DNA]</scope>
    <source>
        <strain evidence="2 3">DSM 44124</strain>
    </source>
</reference>
<feature type="region of interest" description="Disordered" evidence="1">
    <location>
        <begin position="1"/>
        <end position="60"/>
    </location>
</feature>
<evidence type="ECO:0000313" key="2">
    <source>
        <dbReference type="EMBL" id="QPG69998.1"/>
    </source>
</evidence>
<evidence type="ECO:0000256" key="1">
    <source>
        <dbReference type="SAM" id="MobiDB-lite"/>
    </source>
</evidence>
<sequence>MTEKRRRTPADYEAAAADYERHPPTADEIRSIEFGPGLLRMGRPRKADAAAGKSGKTPAMALRLPDETRTELKARVDEDHEAASESELVRVAIHEYFQRHPRPGRGGPRFPGFPGKVISVTDAPREVAELTAKIVGAFEHQSHRQGFDFTVKPHMVGAGEATVVFLDAEGGLININIEEFAADLTEVRPR</sequence>
<feature type="compositionally biased region" description="Basic and acidic residues" evidence="1">
    <location>
        <begin position="18"/>
        <end position="31"/>
    </location>
</feature>
<proteinExistence type="predicted"/>
<gene>
    <name evidence="2" type="ORF">C1S78_002930</name>
</gene>
<dbReference type="KEGG" id="mmuc:C1S78_002930"/>
<dbReference type="AlphaFoldDB" id="A0A8E4W380"/>
<organism evidence="2 3">
    <name type="scientific">Mycolicibacterium mucogenicum DSM 44124</name>
    <dbReference type="NCBI Taxonomy" id="1226753"/>
    <lineage>
        <taxon>Bacteria</taxon>
        <taxon>Bacillati</taxon>
        <taxon>Actinomycetota</taxon>
        <taxon>Actinomycetes</taxon>
        <taxon>Mycobacteriales</taxon>
        <taxon>Mycobacteriaceae</taxon>
        <taxon>Mycolicibacterium</taxon>
    </lineage>
</organism>
<keyword evidence="3" id="KW-1185">Reference proteome</keyword>
<name>A0A8E4W380_MYCMU</name>
<accession>A0A8E4W380</accession>
<dbReference type="RefSeq" id="WP_191295025.1">
    <property type="nucleotide sequence ID" value="NZ_ANBS01000001.1"/>
</dbReference>
<reference evidence="2 3" key="1">
    <citation type="journal article" date="2019" name="BMC Evol. Biol.">
        <title>Comparative genomics of Mycobacterium mucogenicum and Mycobacterium neoaurum clade members emphasizing tRNA and non-coding RNA.</title>
        <authorList>
            <person name="Behra P.R.K."/>
            <person name="Pettersson B.M.F."/>
            <person name="Das S."/>
            <person name="Dasgupta S."/>
            <person name="Kirsebom L.A."/>
        </authorList>
    </citation>
    <scope>NUCLEOTIDE SEQUENCE [LARGE SCALE GENOMIC DNA]</scope>
    <source>
        <strain evidence="2 3">DSM 44124</strain>
    </source>
</reference>
<dbReference type="Proteomes" id="UP000309231">
    <property type="component" value="Chromosome"/>
</dbReference>
<dbReference type="EMBL" id="CP062008">
    <property type="protein sequence ID" value="QPG69998.1"/>
    <property type="molecule type" value="Genomic_DNA"/>
</dbReference>
<dbReference type="GeneID" id="76723839"/>
<evidence type="ECO:0000313" key="3">
    <source>
        <dbReference type="Proteomes" id="UP000309231"/>
    </source>
</evidence>
<protein>
    <submittedName>
        <fullName evidence="2">Uncharacterized protein</fullName>
    </submittedName>
</protein>